<accession>A0ABT0PIB3</accession>
<dbReference type="PROSITE" id="PS50011">
    <property type="entry name" value="PROTEIN_KINASE_DOM"/>
    <property type="match status" value="1"/>
</dbReference>
<keyword evidence="2" id="KW-0418">Kinase</keyword>
<dbReference type="GO" id="GO:0016301">
    <property type="term" value="F:kinase activity"/>
    <property type="evidence" value="ECO:0007669"/>
    <property type="project" value="UniProtKB-KW"/>
</dbReference>
<dbReference type="RefSeq" id="WP_249700432.1">
    <property type="nucleotide sequence ID" value="NZ_JAMFLX010000020.1"/>
</dbReference>
<comment type="caution">
    <text evidence="2">The sequence shown here is derived from an EMBL/GenBank/DDBJ whole genome shotgun (WGS) entry which is preliminary data.</text>
</comment>
<gene>
    <name evidence="2" type="ORF">M3P05_14310</name>
</gene>
<dbReference type="InterPro" id="IPR011009">
    <property type="entry name" value="Kinase-like_dom_sf"/>
</dbReference>
<organism evidence="2 3">
    <name type="scientific">Parendozoicomonas callyspongiae</name>
    <dbReference type="NCBI Taxonomy" id="2942213"/>
    <lineage>
        <taxon>Bacteria</taxon>
        <taxon>Pseudomonadati</taxon>
        <taxon>Pseudomonadota</taxon>
        <taxon>Gammaproteobacteria</taxon>
        <taxon>Oceanospirillales</taxon>
        <taxon>Endozoicomonadaceae</taxon>
        <taxon>Parendozoicomonas</taxon>
    </lineage>
</organism>
<sequence length="234" mass="26402">MSRYQLSGPVFGRFTREVRDTLTGCRLVMKGPFSPSPLEERFAHESKVLSQLNIEGVVGLRNCLRAPRRCWLIMDRLPGNSLDKVSIAPERAGWLIARIARLLALCHQKSWVHGDICPGNIQVNGRKVWLLDFGAALPLGKRYPVKRQMRPVWSSPTLINGSGKVSTGDDVYSLMLLGCSLLSGSRRACPKVHSGCRWQRPGRLSRRQWRFISQGLERPETIHIHDLVTQALGW</sequence>
<dbReference type="InterPro" id="IPR000719">
    <property type="entry name" value="Prot_kinase_dom"/>
</dbReference>
<dbReference type="EMBL" id="JAMFLX010000020">
    <property type="protein sequence ID" value="MCL6271095.1"/>
    <property type="molecule type" value="Genomic_DNA"/>
</dbReference>
<keyword evidence="2" id="KW-0808">Transferase</keyword>
<dbReference type="Pfam" id="PF00069">
    <property type="entry name" value="Pkinase"/>
    <property type="match status" value="1"/>
</dbReference>
<proteinExistence type="predicted"/>
<dbReference type="InterPro" id="IPR052751">
    <property type="entry name" value="Plant_MAPKKK"/>
</dbReference>
<dbReference type="Proteomes" id="UP001203338">
    <property type="component" value="Unassembled WGS sequence"/>
</dbReference>
<evidence type="ECO:0000259" key="1">
    <source>
        <dbReference type="PROSITE" id="PS50011"/>
    </source>
</evidence>
<evidence type="ECO:0000313" key="3">
    <source>
        <dbReference type="Proteomes" id="UP001203338"/>
    </source>
</evidence>
<feature type="domain" description="Protein kinase" evidence="1">
    <location>
        <begin position="1"/>
        <end position="234"/>
    </location>
</feature>
<dbReference type="SMART" id="SM00220">
    <property type="entry name" value="S_TKc"/>
    <property type="match status" value="1"/>
</dbReference>
<dbReference type="SUPFAM" id="SSF56112">
    <property type="entry name" value="Protein kinase-like (PK-like)"/>
    <property type="match status" value="1"/>
</dbReference>
<dbReference type="PANTHER" id="PTHR48011">
    <property type="entry name" value="CCR4-NOT TRANSCRIPTIONAL COMPLEX SUBUNIT CAF120-RELATED"/>
    <property type="match status" value="1"/>
</dbReference>
<dbReference type="Gene3D" id="1.10.510.10">
    <property type="entry name" value="Transferase(Phosphotransferase) domain 1"/>
    <property type="match status" value="1"/>
</dbReference>
<reference evidence="2 3" key="1">
    <citation type="submission" date="2022-05" db="EMBL/GenBank/DDBJ databases">
        <authorList>
            <person name="Park J.-S."/>
        </authorList>
    </citation>
    <scope>NUCLEOTIDE SEQUENCE [LARGE SCALE GENOMIC DNA]</scope>
    <source>
        <strain evidence="2 3">2012CJ34-2</strain>
    </source>
</reference>
<protein>
    <submittedName>
        <fullName evidence="2">Protein kinase</fullName>
    </submittedName>
</protein>
<name>A0ABT0PIB3_9GAMM</name>
<keyword evidence="3" id="KW-1185">Reference proteome</keyword>
<dbReference type="PANTHER" id="PTHR48011:SF84">
    <property type="entry name" value="KINASE, PUTATIVE-RELATED"/>
    <property type="match status" value="1"/>
</dbReference>
<evidence type="ECO:0000313" key="2">
    <source>
        <dbReference type="EMBL" id="MCL6271095.1"/>
    </source>
</evidence>